<keyword evidence="2" id="KW-1133">Transmembrane helix</keyword>
<proteinExistence type="predicted"/>
<evidence type="ECO:0000256" key="1">
    <source>
        <dbReference type="PROSITE-ProRule" id="PRU00339"/>
    </source>
</evidence>
<evidence type="ECO:0000256" key="2">
    <source>
        <dbReference type="SAM" id="Phobius"/>
    </source>
</evidence>
<dbReference type="PROSITE" id="PS50005">
    <property type="entry name" value="TPR"/>
    <property type="match status" value="1"/>
</dbReference>
<dbReference type="Proteomes" id="UP000664277">
    <property type="component" value="Unassembled WGS sequence"/>
</dbReference>
<organism evidence="3 4">
    <name type="scientific">Candidatus Obscuribacter phosphatis</name>
    <dbReference type="NCBI Taxonomy" id="1906157"/>
    <lineage>
        <taxon>Bacteria</taxon>
        <taxon>Bacillati</taxon>
        <taxon>Candidatus Melainabacteria</taxon>
        <taxon>Candidatus Obscuribacterales</taxon>
        <taxon>Candidatus Obscuribacteraceae</taxon>
        <taxon>Candidatus Obscuribacter</taxon>
    </lineage>
</organism>
<evidence type="ECO:0000313" key="4">
    <source>
        <dbReference type="Proteomes" id="UP000664277"/>
    </source>
</evidence>
<protein>
    <recommendedName>
        <fullName evidence="5">Tetratricopeptide repeat protein</fullName>
    </recommendedName>
</protein>
<reference evidence="3" key="1">
    <citation type="submission" date="2021-02" db="EMBL/GenBank/DDBJ databases">
        <title>Genome-Resolved Metagenomics of a Microbial Community Performing Photosynthetic Biological Nutrient Removal.</title>
        <authorList>
            <person name="Mcdaniel E.A."/>
        </authorList>
    </citation>
    <scope>NUCLEOTIDE SEQUENCE</scope>
    <source>
        <strain evidence="3">UWPOB_OBS1</strain>
    </source>
</reference>
<dbReference type="SUPFAM" id="SSF48452">
    <property type="entry name" value="TPR-like"/>
    <property type="match status" value="1"/>
</dbReference>
<name>A0A8J7PG35_9BACT</name>
<dbReference type="InterPro" id="IPR011990">
    <property type="entry name" value="TPR-like_helical_dom_sf"/>
</dbReference>
<dbReference type="EMBL" id="JAFLCK010000013">
    <property type="protein sequence ID" value="MBN8660788.1"/>
    <property type="molecule type" value="Genomic_DNA"/>
</dbReference>
<keyword evidence="2" id="KW-0812">Transmembrane</keyword>
<feature type="transmembrane region" description="Helical" evidence="2">
    <location>
        <begin position="54"/>
        <end position="71"/>
    </location>
</feature>
<dbReference type="AlphaFoldDB" id="A0A8J7PG35"/>
<evidence type="ECO:0000313" key="3">
    <source>
        <dbReference type="EMBL" id="MBN8660788.1"/>
    </source>
</evidence>
<accession>A0A8J7PG35</accession>
<dbReference type="Gene3D" id="1.25.40.10">
    <property type="entry name" value="Tetratricopeptide repeat domain"/>
    <property type="match status" value="1"/>
</dbReference>
<comment type="caution">
    <text evidence="3">The sequence shown here is derived from an EMBL/GenBank/DDBJ whole genome shotgun (WGS) entry which is preliminary data.</text>
</comment>
<sequence>MNSGAKTGFSFRLLKSLAFTLSAGWKSCLIWAIFSGMFSSCARLNQGAMELIEVLVNCFIVALSPALFCLFEGWQLSQDLIAAHNSSLGQVFYKHTLAAGIPTILYILKVGEDLKKEALEKAERRLKLDTDEELDFKTEAKPFWQPFMQELLLLSLIFMAILPFQANLLSAPTKMLGNLHLLNQLSLQKRSPGDYCENINIAVTYSSLGKHEDAMKSLASMLPYAMHDMDRGLGIQSIERIYSALSKIDPKNELTAEQWQNLVRPFHDQFNYMLTNNKTNLPGRVVRLTDCFGNPPADASVLVPTCLEIMAKSLAAAYARHNCINEVLCMSLQEETIREHANTPFMRTIEYIREADRSDDALVAFKIARAELETQGQEGPKNVQAREPAELVCHRFIETLSNRMENKPNWDKAAAEEAGAENIEAIEAKIGLLQEAEKKAMADGDLVVARDARRELAQIYSKEPHQNWEQAQYYLTLVYEMENAVPSTPGQQLDDLMSAVKACRRNLDMRQAASFQQEVLRTKEKIYGIDETYRSKARDYALLGQLWQAARQPSKALEAFQKAWEIDKDDNSLPLQAKNVYLSNLLLLTDTAGRPDLVAQYKDQLDKNLVTIYNGHPLKQANPITKPHVDPRENILDPLYWLLLDQDKQLALLE</sequence>
<gene>
    <name evidence="3" type="ORF">J0M35_10515</name>
</gene>
<evidence type="ECO:0008006" key="5">
    <source>
        <dbReference type="Google" id="ProtNLM"/>
    </source>
</evidence>
<dbReference type="InterPro" id="IPR019734">
    <property type="entry name" value="TPR_rpt"/>
</dbReference>
<feature type="transmembrane region" description="Helical" evidence="2">
    <location>
        <begin position="12"/>
        <end position="34"/>
    </location>
</feature>
<keyword evidence="1" id="KW-0802">TPR repeat</keyword>
<feature type="repeat" description="TPR" evidence="1">
    <location>
        <begin position="537"/>
        <end position="570"/>
    </location>
</feature>
<feature type="transmembrane region" description="Helical" evidence="2">
    <location>
        <begin position="151"/>
        <end position="169"/>
    </location>
</feature>
<keyword evidence="2" id="KW-0472">Membrane</keyword>